<protein>
    <recommendedName>
        <fullName evidence="2">PiggyBac transposable element-derived protein domain-containing protein</fullName>
    </recommendedName>
</protein>
<accession>A0A7S4KC53</accession>
<proteinExistence type="predicted"/>
<reference evidence="1" key="1">
    <citation type="submission" date="2021-01" db="EMBL/GenBank/DDBJ databases">
        <authorList>
            <person name="Corre E."/>
            <person name="Pelletier E."/>
            <person name="Niang G."/>
            <person name="Scheremetjew M."/>
            <person name="Finn R."/>
            <person name="Kale V."/>
            <person name="Holt S."/>
            <person name="Cochrane G."/>
            <person name="Meng A."/>
            <person name="Brown T."/>
            <person name="Cohen L."/>
        </authorList>
    </citation>
    <scope>NUCLEOTIDE SEQUENCE</scope>
    <source>
        <strain evidence="1">Isolate 1302-5</strain>
    </source>
</reference>
<evidence type="ECO:0008006" key="2">
    <source>
        <dbReference type="Google" id="ProtNLM"/>
    </source>
</evidence>
<gene>
    <name evidence="1" type="ORF">OAUR00152_LOCUS42284</name>
</gene>
<dbReference type="EMBL" id="HBKQ01061995">
    <property type="protein sequence ID" value="CAE2289454.1"/>
    <property type="molecule type" value="Transcribed_RNA"/>
</dbReference>
<organism evidence="1">
    <name type="scientific">Odontella aurita</name>
    <dbReference type="NCBI Taxonomy" id="265563"/>
    <lineage>
        <taxon>Eukaryota</taxon>
        <taxon>Sar</taxon>
        <taxon>Stramenopiles</taxon>
        <taxon>Ochrophyta</taxon>
        <taxon>Bacillariophyta</taxon>
        <taxon>Mediophyceae</taxon>
        <taxon>Biddulphiophycidae</taxon>
        <taxon>Eupodiscales</taxon>
        <taxon>Odontellaceae</taxon>
        <taxon>Odontella</taxon>
    </lineage>
</organism>
<sequence length="275" mass="31378">MDSSFCVAKGVVELKKKGVYGDTLAKKRRYWPKRVPSGDIAAHFSSKEVGEMESLRTQVDGKTMWVHCMKEADYVTKIVSNHGTLMEVENATTFRRCKGADGKDASKYFAYTDPFERCHRGPHVVDDDNNRWHDPISFEESWATKWWPHRQQAWHMAVAEVNACNVKGKARGDTAEPQLVFRRLLVKEILNNDLDDRGRPSCGTSSRPKRGVNRIVAEHKLETQPIFARVWQDGDWTKVKKKYQQMKCRCGFFKGATAPVTGQCTCARDATLNTF</sequence>
<evidence type="ECO:0000313" key="1">
    <source>
        <dbReference type="EMBL" id="CAE2289454.1"/>
    </source>
</evidence>
<dbReference type="AlphaFoldDB" id="A0A7S4KC53"/>
<name>A0A7S4KC53_9STRA</name>